<gene>
    <name evidence="1" type="ORF">G2W53_003299</name>
</gene>
<accession>A0A835CFM3</accession>
<evidence type="ECO:0000313" key="2">
    <source>
        <dbReference type="Proteomes" id="UP000634136"/>
    </source>
</evidence>
<dbReference type="EMBL" id="JAAIUW010000002">
    <property type="protein sequence ID" value="KAF7841001.1"/>
    <property type="molecule type" value="Genomic_DNA"/>
</dbReference>
<evidence type="ECO:0000313" key="1">
    <source>
        <dbReference type="EMBL" id="KAF7841001.1"/>
    </source>
</evidence>
<sequence length="46" mass="4975">MIRAGVDLHHPMKEVGVKSTSYIGTTGCRFATSVVERRACTVQSPP</sequence>
<dbReference type="Proteomes" id="UP000634136">
    <property type="component" value="Unassembled WGS sequence"/>
</dbReference>
<proteinExistence type="predicted"/>
<comment type="caution">
    <text evidence="1">The sequence shown here is derived from an EMBL/GenBank/DDBJ whole genome shotgun (WGS) entry which is preliminary data.</text>
</comment>
<name>A0A835CFM3_9FABA</name>
<keyword evidence="2" id="KW-1185">Reference proteome</keyword>
<reference evidence="1" key="1">
    <citation type="submission" date="2020-09" db="EMBL/GenBank/DDBJ databases">
        <title>Genome-Enabled Discovery of Anthraquinone Biosynthesis in Senna tora.</title>
        <authorList>
            <person name="Kang S.-H."/>
            <person name="Pandey R.P."/>
            <person name="Lee C.-M."/>
            <person name="Sim J.-S."/>
            <person name="Jeong J.-T."/>
            <person name="Choi B.-S."/>
            <person name="Jung M."/>
            <person name="Ginzburg D."/>
            <person name="Zhao K."/>
            <person name="Won S.Y."/>
            <person name="Oh T.-J."/>
            <person name="Yu Y."/>
            <person name="Kim N.-H."/>
            <person name="Lee O.R."/>
            <person name="Lee T.-H."/>
            <person name="Bashyal P."/>
            <person name="Kim T.-S."/>
            <person name="Lee W.-H."/>
            <person name="Kawkins C."/>
            <person name="Kim C.-K."/>
            <person name="Kim J.S."/>
            <person name="Ahn B.O."/>
            <person name="Rhee S.Y."/>
            <person name="Sohng J.K."/>
        </authorList>
    </citation>
    <scope>NUCLEOTIDE SEQUENCE</scope>
    <source>
        <tissue evidence="1">Leaf</tissue>
    </source>
</reference>
<protein>
    <submittedName>
        <fullName evidence="1">Uncharacterized protein</fullName>
    </submittedName>
</protein>
<dbReference type="AlphaFoldDB" id="A0A835CFM3"/>
<organism evidence="1 2">
    <name type="scientific">Senna tora</name>
    <dbReference type="NCBI Taxonomy" id="362788"/>
    <lineage>
        <taxon>Eukaryota</taxon>
        <taxon>Viridiplantae</taxon>
        <taxon>Streptophyta</taxon>
        <taxon>Embryophyta</taxon>
        <taxon>Tracheophyta</taxon>
        <taxon>Spermatophyta</taxon>
        <taxon>Magnoliopsida</taxon>
        <taxon>eudicotyledons</taxon>
        <taxon>Gunneridae</taxon>
        <taxon>Pentapetalae</taxon>
        <taxon>rosids</taxon>
        <taxon>fabids</taxon>
        <taxon>Fabales</taxon>
        <taxon>Fabaceae</taxon>
        <taxon>Caesalpinioideae</taxon>
        <taxon>Cassia clade</taxon>
        <taxon>Senna</taxon>
    </lineage>
</organism>